<dbReference type="PANTHER" id="PTHR36439:SF1">
    <property type="entry name" value="DUF1697 DOMAIN-CONTAINING PROTEIN"/>
    <property type="match status" value="1"/>
</dbReference>
<name>A0A258D0L5_CAUVI</name>
<dbReference type="Gene3D" id="3.30.70.1280">
    <property type="entry name" value="SP0830-like domains"/>
    <property type="match status" value="1"/>
</dbReference>
<dbReference type="EMBL" id="NCDQ01000251">
    <property type="protein sequence ID" value="OYX01341.1"/>
    <property type="molecule type" value="Genomic_DNA"/>
</dbReference>
<dbReference type="AlphaFoldDB" id="A0A258D0L5"/>
<dbReference type="Proteomes" id="UP000215616">
    <property type="component" value="Unassembled WGS sequence"/>
</dbReference>
<dbReference type="InterPro" id="IPR012545">
    <property type="entry name" value="DUF1697"/>
</dbReference>
<reference evidence="1 2" key="1">
    <citation type="submission" date="2017-03" db="EMBL/GenBank/DDBJ databases">
        <title>Lifting the veil on microbial sulfur biogeochemistry in mining wastewaters.</title>
        <authorList>
            <person name="Kantor R.S."/>
            <person name="Colenbrander Nelson T."/>
            <person name="Marshall S."/>
            <person name="Bennett D."/>
            <person name="Apte S."/>
            <person name="Camacho D."/>
            <person name="Thomas B.C."/>
            <person name="Warren L.A."/>
            <person name="Banfield J.F."/>
        </authorList>
    </citation>
    <scope>NUCLEOTIDE SEQUENCE [LARGE SCALE GENOMIC DNA]</scope>
    <source>
        <strain evidence="1">32-67-7</strain>
    </source>
</reference>
<gene>
    <name evidence="1" type="ORF">B7Z12_14340</name>
</gene>
<proteinExistence type="predicted"/>
<feature type="non-terminal residue" evidence="1">
    <location>
        <position position="124"/>
    </location>
</feature>
<organism evidence="1 2">
    <name type="scientific">Caulobacter vibrioides</name>
    <name type="common">Caulobacter crescentus</name>
    <dbReference type="NCBI Taxonomy" id="155892"/>
    <lineage>
        <taxon>Bacteria</taxon>
        <taxon>Pseudomonadati</taxon>
        <taxon>Pseudomonadota</taxon>
        <taxon>Alphaproteobacteria</taxon>
        <taxon>Caulobacterales</taxon>
        <taxon>Caulobacteraceae</taxon>
        <taxon>Caulobacter</taxon>
    </lineage>
</organism>
<evidence type="ECO:0000313" key="2">
    <source>
        <dbReference type="Proteomes" id="UP000215616"/>
    </source>
</evidence>
<protein>
    <recommendedName>
        <fullName evidence="3">DUF1697 domain-containing protein</fullName>
    </recommendedName>
</protein>
<evidence type="ECO:0000313" key="1">
    <source>
        <dbReference type="EMBL" id="OYX01341.1"/>
    </source>
</evidence>
<comment type="caution">
    <text evidence="1">The sequence shown here is derived from an EMBL/GenBank/DDBJ whole genome shotgun (WGS) entry which is preliminary data.</text>
</comment>
<dbReference type="PANTHER" id="PTHR36439">
    <property type="entry name" value="BLL4334 PROTEIN"/>
    <property type="match status" value="1"/>
</dbReference>
<evidence type="ECO:0008006" key="3">
    <source>
        <dbReference type="Google" id="ProtNLM"/>
    </source>
</evidence>
<accession>A0A258D0L5</accession>
<dbReference type="Pfam" id="PF08002">
    <property type="entry name" value="DUF1697"/>
    <property type="match status" value="1"/>
</dbReference>
<sequence length="124" mass="13545">MTAHIALLRAVNVGGRKVLKDDLLGLARDLGFESAKTLLASGNLVLWGGAGEDLERRLEEGLEKRMGLRTDFMVRTPAELQAVIAANPFREQAAKRPSHLLVSFLKTPIDSDTVEILRAAIKGR</sequence>
<dbReference type="SUPFAM" id="SSF160379">
    <property type="entry name" value="SP0830-like"/>
    <property type="match status" value="1"/>
</dbReference>